<comment type="caution">
    <text evidence="2">The sequence shown here is derived from an EMBL/GenBank/DDBJ whole genome shotgun (WGS) entry which is preliminary data.</text>
</comment>
<evidence type="ECO:0000313" key="2">
    <source>
        <dbReference type="EMBL" id="OGE43994.1"/>
    </source>
</evidence>
<dbReference type="EMBL" id="MFDM01000010">
    <property type="protein sequence ID" value="OGE43994.1"/>
    <property type="molecule type" value="Genomic_DNA"/>
</dbReference>
<dbReference type="Proteomes" id="UP000178565">
    <property type="component" value="Unassembled WGS sequence"/>
</dbReference>
<dbReference type="STRING" id="1797785.A3B45_03020"/>
<sequence>MKLTRDQVKQVAKEEFHLNLKGQTAVFIDAANLELSAKDLGFKVDYKNLSEWLNNQVKIVFLGFYTARFDTKEHDGFLTLLKRTGYKLITKHLKLIKNRKDGGHLRKANFDVEIAVDVIKRLDVFDNCILFSGDSDFHYLINELKRVGKTVVVASLKYHVAKELVESSDFYLDLRKIRSKIQRSEKKA</sequence>
<name>A0A1F5KT37_9BACT</name>
<dbReference type="Gene3D" id="3.40.50.1010">
    <property type="entry name" value="5'-nuclease"/>
    <property type="match status" value="1"/>
</dbReference>
<protein>
    <recommendedName>
        <fullName evidence="1">NYN domain-containing protein</fullName>
    </recommendedName>
</protein>
<reference evidence="2 3" key="1">
    <citation type="journal article" date="2016" name="Nat. Commun.">
        <title>Thousands of microbial genomes shed light on interconnected biogeochemical processes in an aquifer system.</title>
        <authorList>
            <person name="Anantharaman K."/>
            <person name="Brown C.T."/>
            <person name="Hug L.A."/>
            <person name="Sharon I."/>
            <person name="Castelle C.J."/>
            <person name="Probst A.J."/>
            <person name="Thomas B.C."/>
            <person name="Singh A."/>
            <person name="Wilkins M.J."/>
            <person name="Karaoz U."/>
            <person name="Brodie E.L."/>
            <person name="Williams K.H."/>
            <person name="Hubbard S.S."/>
            <person name="Banfield J.F."/>
        </authorList>
    </citation>
    <scope>NUCLEOTIDE SEQUENCE [LARGE SCALE GENOMIC DNA]</scope>
</reference>
<dbReference type="PANTHER" id="PTHR35458:SF8">
    <property type="entry name" value="SLR0650 PROTEIN"/>
    <property type="match status" value="1"/>
</dbReference>
<organism evidence="2 3">
    <name type="scientific">Candidatus Daviesbacteria bacterium RIFCSPLOWO2_01_FULL_39_12</name>
    <dbReference type="NCBI Taxonomy" id="1797785"/>
    <lineage>
        <taxon>Bacteria</taxon>
        <taxon>Candidatus Daviesiibacteriota</taxon>
    </lineage>
</organism>
<dbReference type="Pfam" id="PF01936">
    <property type="entry name" value="NYN"/>
    <property type="match status" value="1"/>
</dbReference>
<feature type="domain" description="NYN" evidence="1">
    <location>
        <begin position="24"/>
        <end position="173"/>
    </location>
</feature>
<dbReference type="InterPro" id="IPR021139">
    <property type="entry name" value="NYN"/>
</dbReference>
<evidence type="ECO:0000313" key="3">
    <source>
        <dbReference type="Proteomes" id="UP000178565"/>
    </source>
</evidence>
<evidence type="ECO:0000259" key="1">
    <source>
        <dbReference type="Pfam" id="PF01936"/>
    </source>
</evidence>
<gene>
    <name evidence="2" type="ORF">A3B45_03020</name>
</gene>
<dbReference type="PANTHER" id="PTHR35458">
    <property type="entry name" value="SLR0755 PROTEIN"/>
    <property type="match status" value="1"/>
</dbReference>
<dbReference type="InterPro" id="IPR047140">
    <property type="entry name" value="LabA"/>
</dbReference>
<dbReference type="CDD" id="cd10911">
    <property type="entry name" value="PIN_LabA"/>
    <property type="match status" value="1"/>
</dbReference>
<accession>A0A1F5KT37</accession>
<dbReference type="GO" id="GO:0004540">
    <property type="term" value="F:RNA nuclease activity"/>
    <property type="evidence" value="ECO:0007669"/>
    <property type="project" value="InterPro"/>
</dbReference>
<proteinExistence type="predicted"/>
<dbReference type="AlphaFoldDB" id="A0A1F5KT37"/>